<evidence type="ECO:0000313" key="2">
    <source>
        <dbReference type="EMBL" id="OJF11663.1"/>
    </source>
</evidence>
<dbReference type="GO" id="GO:0003677">
    <property type="term" value="F:DNA binding"/>
    <property type="evidence" value="ECO:0007669"/>
    <property type="project" value="InterPro"/>
</dbReference>
<dbReference type="InterPro" id="IPR043917">
    <property type="entry name" value="DUF5753"/>
</dbReference>
<dbReference type="Proteomes" id="UP000182486">
    <property type="component" value="Unassembled WGS sequence"/>
</dbReference>
<reference evidence="2 3" key="1">
    <citation type="submission" date="2016-09" db="EMBL/GenBank/DDBJ databases">
        <title>Couchioplanes caeruleus draft genome sequence.</title>
        <authorList>
            <person name="Sheehan J."/>
            <person name="Caffrey P."/>
        </authorList>
    </citation>
    <scope>NUCLEOTIDE SEQUENCE [LARGE SCALE GENOMIC DNA]</scope>
    <source>
        <strain evidence="2 3">DSM 43634</strain>
    </source>
</reference>
<evidence type="ECO:0000259" key="1">
    <source>
        <dbReference type="SMART" id="SM00530"/>
    </source>
</evidence>
<dbReference type="SMART" id="SM00530">
    <property type="entry name" value="HTH_XRE"/>
    <property type="match status" value="1"/>
</dbReference>
<dbReference type="InterPro" id="IPR010982">
    <property type="entry name" value="Lambda_DNA-bd_dom_sf"/>
</dbReference>
<feature type="domain" description="HTH cro/C1-type" evidence="1">
    <location>
        <begin position="22"/>
        <end position="77"/>
    </location>
</feature>
<dbReference type="SUPFAM" id="SSF47413">
    <property type="entry name" value="lambda repressor-like DNA-binding domains"/>
    <property type="match status" value="1"/>
</dbReference>
<dbReference type="Pfam" id="PF19054">
    <property type="entry name" value="DUF5753"/>
    <property type="match status" value="1"/>
</dbReference>
<sequence>MTALGTDGGTGSLVLRIRLGAQLRHLRKRREITREAAGWEIRASESKISRMELGRVPFKERDVADLLAFYGVPEDERDDLLTLARQASTPGWWQEFADVVPPWFLAYLGLEEAAALIRSYEVHFVPGLLQTGDYARAVIARGHAGLPATEIDRRLALRLGRQRVLHRANPPQFWTVMDETVLRRPVGGRAVMRGQLEALIKAADLPNVRIQVAPLGAASHAHAGLPFAILRFAEPELSDIVYIEQLTSALYLDKPNDVDHYFETMERACVAAEPPDRTPAMLRAILDETAGPAG</sequence>
<proteinExistence type="predicted"/>
<comment type="caution">
    <text evidence="2">The sequence shown here is derived from an EMBL/GenBank/DDBJ whole genome shotgun (WGS) entry which is preliminary data.</text>
</comment>
<dbReference type="RefSeq" id="WP_071807833.1">
    <property type="nucleotide sequence ID" value="NZ_MEIA01000290.1"/>
</dbReference>
<protein>
    <submittedName>
        <fullName evidence="2">Transcriptional regulator</fullName>
    </submittedName>
</protein>
<gene>
    <name evidence="2" type="ORF">BG844_24985</name>
</gene>
<dbReference type="CDD" id="cd00093">
    <property type="entry name" value="HTH_XRE"/>
    <property type="match status" value="1"/>
</dbReference>
<evidence type="ECO:0000313" key="3">
    <source>
        <dbReference type="Proteomes" id="UP000182486"/>
    </source>
</evidence>
<name>A0A1K0FFP1_9ACTN</name>
<dbReference type="InterPro" id="IPR001387">
    <property type="entry name" value="Cro/C1-type_HTH"/>
</dbReference>
<dbReference type="EMBL" id="MEIA01000290">
    <property type="protein sequence ID" value="OJF11663.1"/>
    <property type="molecule type" value="Genomic_DNA"/>
</dbReference>
<dbReference type="Gene3D" id="1.10.260.40">
    <property type="entry name" value="lambda repressor-like DNA-binding domains"/>
    <property type="match status" value="1"/>
</dbReference>
<dbReference type="AlphaFoldDB" id="A0A1K0FFP1"/>
<accession>A0A1K0FFP1</accession>
<dbReference type="Pfam" id="PF13560">
    <property type="entry name" value="HTH_31"/>
    <property type="match status" value="1"/>
</dbReference>
<organism evidence="2 3">
    <name type="scientific">Couchioplanes caeruleus subsp. caeruleus</name>
    <dbReference type="NCBI Taxonomy" id="56427"/>
    <lineage>
        <taxon>Bacteria</taxon>
        <taxon>Bacillati</taxon>
        <taxon>Actinomycetota</taxon>
        <taxon>Actinomycetes</taxon>
        <taxon>Micromonosporales</taxon>
        <taxon>Micromonosporaceae</taxon>
        <taxon>Couchioplanes</taxon>
    </lineage>
</organism>
<keyword evidence="3" id="KW-1185">Reference proteome</keyword>